<dbReference type="GO" id="GO:0007283">
    <property type="term" value="P:spermatogenesis"/>
    <property type="evidence" value="ECO:0007669"/>
    <property type="project" value="UniProtKB-KW"/>
</dbReference>
<dbReference type="AlphaFoldDB" id="A0A7J8KH79"/>
<dbReference type="PANTHER" id="PTHR11477">
    <property type="entry name" value="TRANSCRIPTION FACTOR S-II ZINC FINGER DOMAIN-CONTAINING PROTEIN"/>
    <property type="match status" value="1"/>
</dbReference>
<evidence type="ECO:0000256" key="2">
    <source>
        <dbReference type="ARBA" id="ARBA00004286"/>
    </source>
</evidence>
<feature type="region of interest" description="Disordered" evidence="10">
    <location>
        <begin position="503"/>
        <end position="544"/>
    </location>
</feature>
<feature type="compositionally biased region" description="Basic and acidic residues" evidence="10">
    <location>
        <begin position="192"/>
        <end position="201"/>
    </location>
</feature>
<comment type="subcellular location">
    <subcellularLocation>
        <location evidence="2">Chromosome</location>
    </subcellularLocation>
    <subcellularLocation>
        <location evidence="1">Nucleus</location>
    </subcellularLocation>
</comment>
<dbReference type="InterPro" id="IPR036575">
    <property type="entry name" value="TFIIS_cen_dom_sf"/>
</dbReference>
<dbReference type="InterPro" id="IPR012921">
    <property type="entry name" value="SPOC_C"/>
</dbReference>
<dbReference type="SMART" id="SM00510">
    <property type="entry name" value="TFS2M"/>
    <property type="match status" value="1"/>
</dbReference>
<feature type="region of interest" description="Disordered" evidence="10">
    <location>
        <begin position="1058"/>
        <end position="1115"/>
    </location>
</feature>
<dbReference type="PROSITE" id="PS51321">
    <property type="entry name" value="TFIIS_CENTRAL"/>
    <property type="match status" value="1"/>
</dbReference>
<feature type="compositionally biased region" description="Pro residues" evidence="10">
    <location>
        <begin position="1183"/>
        <end position="1192"/>
    </location>
</feature>
<evidence type="ECO:0000256" key="10">
    <source>
        <dbReference type="SAM" id="MobiDB-lite"/>
    </source>
</evidence>
<evidence type="ECO:0000313" key="13">
    <source>
        <dbReference type="Proteomes" id="UP000593571"/>
    </source>
</evidence>
<dbReference type="FunFam" id="1.10.472.30:FF:000004">
    <property type="entry name" value="SPOC domain containing 1"/>
    <property type="match status" value="1"/>
</dbReference>
<evidence type="ECO:0000256" key="5">
    <source>
        <dbReference type="ARBA" id="ARBA00022871"/>
    </source>
</evidence>
<keyword evidence="7" id="KW-0539">Nucleus</keyword>
<dbReference type="GO" id="GO:0030154">
    <property type="term" value="P:cell differentiation"/>
    <property type="evidence" value="ECO:0007669"/>
    <property type="project" value="UniProtKB-KW"/>
</dbReference>
<dbReference type="SUPFAM" id="SSF46942">
    <property type="entry name" value="Elongation factor TFIIS domain 2"/>
    <property type="match status" value="1"/>
</dbReference>
<dbReference type="Pfam" id="PF07500">
    <property type="entry name" value="TFIIS_M"/>
    <property type="match status" value="1"/>
</dbReference>
<keyword evidence="5" id="KW-0744">Spermatogenesis</keyword>
<feature type="compositionally biased region" description="Basic and acidic residues" evidence="10">
    <location>
        <begin position="170"/>
        <end position="179"/>
    </location>
</feature>
<keyword evidence="3" id="KW-0158">Chromosome</keyword>
<keyword evidence="6" id="KW-0943">RNA-mediated gene silencing</keyword>
<feature type="region of interest" description="Disordered" evidence="10">
    <location>
        <begin position="431"/>
        <end position="456"/>
    </location>
</feature>
<dbReference type="Pfam" id="PF07744">
    <property type="entry name" value="SPOC"/>
    <property type="match status" value="1"/>
</dbReference>
<dbReference type="CDD" id="cd21540">
    <property type="entry name" value="SPOC_SPOCD1"/>
    <property type="match status" value="1"/>
</dbReference>
<dbReference type="GO" id="GO:0006351">
    <property type="term" value="P:DNA-templated transcription"/>
    <property type="evidence" value="ECO:0007669"/>
    <property type="project" value="InterPro"/>
</dbReference>
<feature type="compositionally biased region" description="Polar residues" evidence="10">
    <location>
        <begin position="1103"/>
        <end position="1115"/>
    </location>
</feature>
<evidence type="ECO:0000256" key="8">
    <source>
        <dbReference type="ARBA" id="ARBA00059288"/>
    </source>
</evidence>
<evidence type="ECO:0000259" key="11">
    <source>
        <dbReference type="PROSITE" id="PS51321"/>
    </source>
</evidence>
<feature type="region of interest" description="Disordered" evidence="10">
    <location>
        <begin position="831"/>
        <end position="870"/>
    </location>
</feature>
<evidence type="ECO:0000256" key="4">
    <source>
        <dbReference type="ARBA" id="ARBA00022782"/>
    </source>
</evidence>
<evidence type="ECO:0000256" key="7">
    <source>
        <dbReference type="ARBA" id="ARBA00023242"/>
    </source>
</evidence>
<dbReference type="GO" id="GO:0005694">
    <property type="term" value="C:chromosome"/>
    <property type="evidence" value="ECO:0007669"/>
    <property type="project" value="UniProtKB-SubCell"/>
</dbReference>
<evidence type="ECO:0000256" key="1">
    <source>
        <dbReference type="ARBA" id="ARBA00004123"/>
    </source>
</evidence>
<feature type="compositionally biased region" description="Polar residues" evidence="10">
    <location>
        <begin position="436"/>
        <end position="445"/>
    </location>
</feature>
<evidence type="ECO:0000313" key="12">
    <source>
        <dbReference type="EMBL" id="KAF6508233.1"/>
    </source>
</evidence>
<dbReference type="InterPro" id="IPR003618">
    <property type="entry name" value="TFIIS_cen_dom"/>
</dbReference>
<feature type="region of interest" description="Disordered" evidence="10">
    <location>
        <begin position="1159"/>
        <end position="1211"/>
    </location>
</feature>
<keyword evidence="13" id="KW-1185">Reference proteome</keyword>
<protein>
    <recommendedName>
        <fullName evidence="9">SPOC domain-containing protein 1</fullName>
    </recommendedName>
</protein>
<feature type="region of interest" description="Disordered" evidence="10">
    <location>
        <begin position="569"/>
        <end position="607"/>
    </location>
</feature>
<gene>
    <name evidence="12" type="ORF">HJG63_018397</name>
</gene>
<comment type="function">
    <text evidence="8">Protein adapter that acts as an essential executor of PIWIL4-piRNA pathway directed transposon DNA methylation and silencing in the male embryonic germ cells. Recruited to young transposons, which are specifically marked with histone H3 trimethylated at both 'Lys-4' and 'Lys-9' (H3K4me3K9me3), via its association with SPIN1 chromatin reader, and associates with the de novo DNA methylation machinery and repressive chromatin remodeling complexes. Following this, PIWIL4 engages with nascent transposable element transcript to direct piRNA-directed DNA methylation. Not required for piRNA biosynthesis.</text>
</comment>
<evidence type="ECO:0000256" key="3">
    <source>
        <dbReference type="ARBA" id="ARBA00022454"/>
    </source>
</evidence>
<dbReference type="GO" id="GO:0005634">
    <property type="term" value="C:nucleus"/>
    <property type="evidence" value="ECO:0007669"/>
    <property type="project" value="UniProtKB-SubCell"/>
</dbReference>
<dbReference type="Proteomes" id="UP000593571">
    <property type="component" value="Unassembled WGS sequence"/>
</dbReference>
<feature type="domain" description="TFIIS central" evidence="11">
    <location>
        <begin position="612"/>
        <end position="732"/>
    </location>
</feature>
<feature type="region of interest" description="Disordered" evidence="10">
    <location>
        <begin position="30"/>
        <end position="53"/>
    </location>
</feature>
<evidence type="ECO:0000256" key="9">
    <source>
        <dbReference type="ARBA" id="ARBA00071086"/>
    </source>
</evidence>
<sequence length="1211" mass="130215">MSQEGTAEGSCTEDPVLSLQRSCRLFQEDMKEASSGSGLAPHPPKAGSGARVWAGRRKRVLRKAANGSASSKAGSAPGASLEEEAHLVVLELQALGQSQISVPDPKLHVCMPTLPPQGKAWPSKRLQVSLYNILDESWPGNLCSRSVGLPEGALVGRETPAGVEEGSCPRPKEAGEDGRSSQGCDGRSPTLSKEKLLKRDLPSSSGAAPVRARKKSRRREACSEGGEGASDFLGLGQSPGGANPQCVRGPPQGADLESLGGPCSLLSSKDTGSGPEDPGGNFVGCALETEKFEYFPVLGDGAEPGSLYDPIEFLLPSGGESLRPAAQDPPESPASCLGRSVASTEQQEMEHVVGAGGDDGLVISQEELNVKTQPVSRAWAGQGLTAPTDTLASSLEPAASKAHSGLSMGQRRSKCAKLGKGLVLCAQDQGTDRSLDNSNQDQPAESSPGGCPKLEEMKMPHGVKHVCYLGSGALIHLLGAISHGQAGELEPLKLEALENMMEVSSASPAQRPRRKGRPVTRDPTGCQPVLPPQGPLDASSGGIAWGSGGHSDPFYHLRSHPLTLRDHTFSSTSSFHCSPRDAAEDEPGGPDRGEDLAQLQPQQEKPPLDIEVRGTVVRAMQELLWSRLLEFPDLVLSEKVVEGIAAGIEAALFDLTQATNCRYKTKYRSLLFNLRDPRNPDLFLKVVHGDVTPHGLVQMSSIQLAPQELARWRDQEEKRGLEIIEQQQKEPCSLPTSKLTHKGEVEILRDVDQLLTLEDLVVPMVSTDRSPLALPAMSEDPMEQQGDTTAQHEHHFLDPGCRICKDWKPSCELPGSSKATRRVEDNVFQRVPRPAPASSPEMLQIGEKPPTESQDRLQMPAGPTKAWPSQPPWQGALDMFSIKRFQVKAQLVSGHSYRLIMALPEVIRSAGCIPPNTVWDLLASICPAEAKDICVVRLCPQGARDTQNCRLLYSYLNNKQRHGLAAVEHVRVVLLPLPAFQPLPSRLRPLGGPGLEVTHSSLLLAVLLPKAGLPDTAKSSPLLGKVRKMVSFNRKVEMRCYQPEDRRPDVALKVSLAPEGTQQQSQDKGSLAPKGICAWQRPSRGRGRRWKEPETCQGPGREQWSQKPGQCHSWHSYSAAPAGHSQHLHRASCPHQALLQHLESLVTMSHQLQASLRSPGQEPLLQPPTTPGIVGLFFQSPAAPEPPGPPPDSSLGPTDGAGSERPLPRET</sequence>
<evidence type="ECO:0000256" key="6">
    <source>
        <dbReference type="ARBA" id="ARBA00023158"/>
    </source>
</evidence>
<name>A0A7J8KH79_ROUAE</name>
<organism evidence="12 13">
    <name type="scientific">Rousettus aegyptiacus</name>
    <name type="common">Egyptian fruit bat</name>
    <name type="synonym">Pteropus aegyptiacus</name>
    <dbReference type="NCBI Taxonomy" id="9407"/>
    <lineage>
        <taxon>Eukaryota</taxon>
        <taxon>Metazoa</taxon>
        <taxon>Chordata</taxon>
        <taxon>Craniata</taxon>
        <taxon>Vertebrata</taxon>
        <taxon>Euteleostomi</taxon>
        <taxon>Mammalia</taxon>
        <taxon>Eutheria</taxon>
        <taxon>Laurasiatheria</taxon>
        <taxon>Chiroptera</taxon>
        <taxon>Yinpterochiroptera</taxon>
        <taxon>Pteropodoidea</taxon>
        <taxon>Pteropodidae</taxon>
        <taxon>Rousettinae</taxon>
        <taxon>Rousettus</taxon>
    </lineage>
</organism>
<accession>A0A7J8KH79</accession>
<dbReference type="GO" id="GO:0031047">
    <property type="term" value="P:regulatory ncRNA-mediated gene silencing"/>
    <property type="evidence" value="ECO:0007669"/>
    <property type="project" value="UniProtKB-KW"/>
</dbReference>
<proteinExistence type="predicted"/>
<keyword evidence="4" id="KW-0221">Differentiation</keyword>
<comment type="caution">
    <text evidence="12">The sequence shown here is derived from an EMBL/GenBank/DDBJ whole genome shotgun (WGS) entry which is preliminary data.</text>
</comment>
<reference evidence="12 13" key="1">
    <citation type="journal article" date="2020" name="Nature">
        <title>Six reference-quality genomes reveal evolution of bat adaptations.</title>
        <authorList>
            <person name="Jebb D."/>
            <person name="Huang Z."/>
            <person name="Pippel M."/>
            <person name="Hughes G.M."/>
            <person name="Lavrichenko K."/>
            <person name="Devanna P."/>
            <person name="Winkler S."/>
            <person name="Jermiin L.S."/>
            <person name="Skirmuntt E.C."/>
            <person name="Katzourakis A."/>
            <person name="Burkitt-Gray L."/>
            <person name="Ray D.A."/>
            <person name="Sullivan K.A.M."/>
            <person name="Roscito J.G."/>
            <person name="Kirilenko B.M."/>
            <person name="Davalos L.M."/>
            <person name="Corthals A.P."/>
            <person name="Power M.L."/>
            <person name="Jones G."/>
            <person name="Ransome R.D."/>
            <person name="Dechmann D.K.N."/>
            <person name="Locatelli A.G."/>
            <person name="Puechmaille S.J."/>
            <person name="Fedrigo O."/>
            <person name="Jarvis E.D."/>
            <person name="Hiller M."/>
            <person name="Vernes S.C."/>
            <person name="Myers E.W."/>
            <person name="Teeling E.C."/>
        </authorList>
    </citation>
    <scope>NUCLEOTIDE SEQUENCE [LARGE SCALE GENOMIC DNA]</scope>
    <source>
        <strain evidence="12">MRouAeg1</strain>
        <tissue evidence="12">Muscle</tissue>
    </source>
</reference>
<dbReference type="EMBL" id="JACASE010000001">
    <property type="protein sequence ID" value="KAF6508233.1"/>
    <property type="molecule type" value="Genomic_DNA"/>
</dbReference>
<dbReference type="Gene3D" id="1.10.472.30">
    <property type="entry name" value="Transcription elongation factor S-II, central domain"/>
    <property type="match status" value="1"/>
</dbReference>
<dbReference type="PANTHER" id="PTHR11477:SF18">
    <property type="entry name" value="SPOC DOMAIN-CONTAINING PROTEIN 1"/>
    <property type="match status" value="1"/>
</dbReference>
<feature type="region of interest" description="Disordered" evidence="10">
    <location>
        <begin position="157"/>
        <end position="281"/>
    </location>
</feature>